<gene>
    <name evidence="3" type="ORF">C2G38_2170351</name>
</gene>
<keyword evidence="1" id="KW-0547">Nucleotide-binding</keyword>
<accession>A0A397VP82</accession>
<dbReference type="EMBL" id="QKWP01000245">
    <property type="protein sequence ID" value="RIB23762.1"/>
    <property type="molecule type" value="Genomic_DNA"/>
</dbReference>
<dbReference type="GO" id="GO:0004674">
    <property type="term" value="F:protein serine/threonine kinase activity"/>
    <property type="evidence" value="ECO:0007669"/>
    <property type="project" value="TreeGrafter"/>
</dbReference>
<evidence type="ECO:0000313" key="3">
    <source>
        <dbReference type="EMBL" id="RIB23762.1"/>
    </source>
</evidence>
<evidence type="ECO:0000313" key="4">
    <source>
        <dbReference type="Proteomes" id="UP000266673"/>
    </source>
</evidence>
<evidence type="ECO:0000259" key="2">
    <source>
        <dbReference type="PROSITE" id="PS50011"/>
    </source>
</evidence>
<keyword evidence="3" id="KW-0808">Transferase</keyword>
<dbReference type="InterPro" id="IPR011009">
    <property type="entry name" value="Kinase-like_dom_sf"/>
</dbReference>
<reference evidence="3 4" key="1">
    <citation type="submission" date="2018-06" db="EMBL/GenBank/DDBJ databases">
        <title>Comparative genomics reveals the genomic features of Rhizophagus irregularis, R. cerebriforme, R. diaphanum and Gigaspora rosea, and their symbiotic lifestyle signature.</title>
        <authorList>
            <person name="Morin E."/>
            <person name="San Clemente H."/>
            <person name="Chen E.C.H."/>
            <person name="De La Providencia I."/>
            <person name="Hainaut M."/>
            <person name="Kuo A."/>
            <person name="Kohler A."/>
            <person name="Murat C."/>
            <person name="Tang N."/>
            <person name="Roy S."/>
            <person name="Loubradou J."/>
            <person name="Henrissat B."/>
            <person name="Grigoriev I.V."/>
            <person name="Corradi N."/>
            <person name="Roux C."/>
            <person name="Martin F.M."/>
        </authorList>
    </citation>
    <scope>NUCLEOTIDE SEQUENCE [LARGE SCALE GENOMIC DNA]</scope>
    <source>
        <strain evidence="3 4">DAOM 194757</strain>
    </source>
</reference>
<organism evidence="3 4">
    <name type="scientific">Gigaspora rosea</name>
    <dbReference type="NCBI Taxonomy" id="44941"/>
    <lineage>
        <taxon>Eukaryota</taxon>
        <taxon>Fungi</taxon>
        <taxon>Fungi incertae sedis</taxon>
        <taxon>Mucoromycota</taxon>
        <taxon>Glomeromycotina</taxon>
        <taxon>Glomeromycetes</taxon>
        <taxon>Diversisporales</taxon>
        <taxon>Gigasporaceae</taxon>
        <taxon>Gigaspora</taxon>
    </lineage>
</organism>
<dbReference type="Gene3D" id="1.10.510.10">
    <property type="entry name" value="Transferase(Phosphotransferase) domain 1"/>
    <property type="match status" value="1"/>
</dbReference>
<dbReference type="InterPro" id="IPR017441">
    <property type="entry name" value="Protein_kinase_ATP_BS"/>
</dbReference>
<name>A0A397VP82_9GLOM</name>
<protein>
    <submittedName>
        <fullName evidence="3">Kinase-like domain-containing protein</fullName>
    </submittedName>
</protein>
<dbReference type="InterPro" id="IPR051681">
    <property type="entry name" value="Ser/Thr_Kinases-Pseudokinases"/>
</dbReference>
<feature type="domain" description="Protein kinase" evidence="2">
    <location>
        <begin position="19"/>
        <end position="292"/>
    </location>
</feature>
<dbReference type="PROSITE" id="PS50011">
    <property type="entry name" value="PROTEIN_KINASE_DOM"/>
    <property type="match status" value="1"/>
</dbReference>
<dbReference type="AlphaFoldDB" id="A0A397VP82"/>
<dbReference type="STRING" id="44941.A0A397VP82"/>
<evidence type="ECO:0000256" key="1">
    <source>
        <dbReference type="PROSITE-ProRule" id="PRU10141"/>
    </source>
</evidence>
<dbReference type="SUPFAM" id="SSF56112">
    <property type="entry name" value="Protein kinase-like (PK-like)"/>
    <property type="match status" value="1"/>
</dbReference>
<keyword evidence="1" id="KW-0067">ATP-binding</keyword>
<keyword evidence="4" id="KW-1185">Reference proteome</keyword>
<dbReference type="Proteomes" id="UP000266673">
    <property type="component" value="Unassembled WGS sequence"/>
</dbReference>
<dbReference type="InterPro" id="IPR001245">
    <property type="entry name" value="Ser-Thr/Tyr_kinase_cat_dom"/>
</dbReference>
<feature type="binding site" evidence="1">
    <location>
        <position position="53"/>
    </location>
    <ligand>
        <name>ATP</name>
        <dbReference type="ChEBI" id="CHEBI:30616"/>
    </ligand>
</feature>
<dbReference type="PANTHER" id="PTHR44329">
    <property type="entry name" value="SERINE/THREONINE-PROTEIN KINASE TNNI3K-RELATED"/>
    <property type="match status" value="1"/>
</dbReference>
<keyword evidence="3" id="KW-0418">Kinase</keyword>
<sequence>MALHPLDQEDNYITCHDGLTDLEEIGKGGSGVIYKAKWKNLSNDCNNSTVALKFIKDEKDNEIYKEVQNYLIIQNYGTQAHPNILKYYGATKGKGKLCLILEYAHYNLREYLRNNSNLKWYDRIHIAKDIAFGLKFLHKNNTIHRDLHTENILVHIENRKATVKIADFGRSSHSSSSDLDNSNSKCYGTIAFIEPKLLRCLDGNSYNLDKRSDIYSAGVIFWEISSGRPPFEFVQQHDLILRINDGAREISEEGTPTEYIRIYELCWDDDPQNRPSAFEAYEMLNVLEGRIF</sequence>
<dbReference type="OrthoDB" id="4062651at2759"/>
<proteinExistence type="predicted"/>
<dbReference type="GO" id="GO:0005524">
    <property type="term" value="F:ATP binding"/>
    <property type="evidence" value="ECO:0007669"/>
    <property type="project" value="UniProtKB-UniRule"/>
</dbReference>
<dbReference type="InterPro" id="IPR000719">
    <property type="entry name" value="Prot_kinase_dom"/>
</dbReference>
<dbReference type="Pfam" id="PF07714">
    <property type="entry name" value="PK_Tyr_Ser-Thr"/>
    <property type="match status" value="1"/>
</dbReference>
<dbReference type="PROSITE" id="PS00107">
    <property type="entry name" value="PROTEIN_KINASE_ATP"/>
    <property type="match status" value="1"/>
</dbReference>
<comment type="caution">
    <text evidence="3">The sequence shown here is derived from an EMBL/GenBank/DDBJ whole genome shotgun (WGS) entry which is preliminary data.</text>
</comment>
<dbReference type="PIRSF" id="PIRSF000654">
    <property type="entry name" value="Integrin-linked_kinase"/>
    <property type="match status" value="1"/>
</dbReference>